<dbReference type="Proteomes" id="UP001151760">
    <property type="component" value="Unassembled WGS sequence"/>
</dbReference>
<name>A0ABQ4Z8E1_9ASTR</name>
<dbReference type="EMBL" id="BQNB010011124">
    <property type="protein sequence ID" value="GJS86439.1"/>
    <property type="molecule type" value="Genomic_DNA"/>
</dbReference>
<evidence type="ECO:0000313" key="2">
    <source>
        <dbReference type="EMBL" id="GJS86439.1"/>
    </source>
</evidence>
<organism evidence="2 3">
    <name type="scientific">Tanacetum coccineum</name>
    <dbReference type="NCBI Taxonomy" id="301880"/>
    <lineage>
        <taxon>Eukaryota</taxon>
        <taxon>Viridiplantae</taxon>
        <taxon>Streptophyta</taxon>
        <taxon>Embryophyta</taxon>
        <taxon>Tracheophyta</taxon>
        <taxon>Spermatophyta</taxon>
        <taxon>Magnoliopsida</taxon>
        <taxon>eudicotyledons</taxon>
        <taxon>Gunneridae</taxon>
        <taxon>Pentapetalae</taxon>
        <taxon>asterids</taxon>
        <taxon>campanulids</taxon>
        <taxon>Asterales</taxon>
        <taxon>Asteraceae</taxon>
        <taxon>Asteroideae</taxon>
        <taxon>Anthemideae</taxon>
        <taxon>Anthemidinae</taxon>
        <taxon>Tanacetum</taxon>
    </lineage>
</organism>
<protein>
    <submittedName>
        <fullName evidence="2">Uncharacterized protein</fullName>
    </submittedName>
</protein>
<evidence type="ECO:0000313" key="3">
    <source>
        <dbReference type="Proteomes" id="UP001151760"/>
    </source>
</evidence>
<sequence>MSQSLSSNVPDNSPEQEAATGPSIPTRLDSSTSQAIQLPELGLTLTPTTGRELSHEINNHSAPTLISQAPGPSRKRSRSPSSPFYPDATTFSDGKPASETSELNPEDVTRGHRENEISLLQIRVDDAENRRVLVNWDTMLCKSGCSLIGPRRVLELSESVHAPQQVCFGIISPFICNSEISFSWQQRENLVIRILGALCLRVSCGIQGKMAIMGDYFLFRDGPVQDVVEVIEHFSEQTHSYDRMEFSTSFYSIFWGRVLPYGMPFIFEYDELYALNCYAPSLGLGFLKEEAGVQLNAEQADWKDDTDDESEDQELEAHYMYMAQLQEILPQNRLQFVQEHKCDATKNCIKSNSHILVLANTCLRAIIWKIESCLKYSQGRSKEVEDQRRKFKFSNYKTSVMRVYSLNAQTSNVNFVCVTYGKCVLNDNHDLCVLHYINGVNSKNKQPMAVPVRTTKPKHNVNPIRLQHPIWKLLLESLQVISVDLKGNVLLNSENRRQLETDGEMCMFALTVSRTKPKKTSKSHGLILLVIDIKLGRTSSVFDRLDVWELVDRPCLQEVVRDSSKKEGIDFEESFAPVARLEAVRIVLIDFGSTLGLSLIHVNEHIGGIQFSSCGDKLVSGHPESGLHFMSSAVSRSLGMIGGRMCIGEIASLKIERKQMEQSSNKGVSNDVLVWIEGVEE</sequence>
<keyword evidence="3" id="KW-1185">Reference proteome</keyword>
<proteinExistence type="predicted"/>
<comment type="caution">
    <text evidence="2">The sequence shown here is derived from an EMBL/GenBank/DDBJ whole genome shotgun (WGS) entry which is preliminary data.</text>
</comment>
<gene>
    <name evidence="2" type="ORF">Tco_0769075</name>
</gene>
<reference evidence="2" key="2">
    <citation type="submission" date="2022-01" db="EMBL/GenBank/DDBJ databases">
        <authorList>
            <person name="Yamashiro T."/>
            <person name="Shiraishi A."/>
            <person name="Satake H."/>
            <person name="Nakayama K."/>
        </authorList>
    </citation>
    <scope>NUCLEOTIDE SEQUENCE</scope>
</reference>
<accession>A0ABQ4Z8E1</accession>
<reference evidence="2" key="1">
    <citation type="journal article" date="2022" name="Int. J. Mol. Sci.">
        <title>Draft Genome of Tanacetum Coccineum: Genomic Comparison of Closely Related Tanacetum-Family Plants.</title>
        <authorList>
            <person name="Yamashiro T."/>
            <person name="Shiraishi A."/>
            <person name="Nakayama K."/>
            <person name="Satake H."/>
        </authorList>
    </citation>
    <scope>NUCLEOTIDE SEQUENCE</scope>
</reference>
<feature type="compositionally biased region" description="Polar residues" evidence="1">
    <location>
        <begin position="1"/>
        <end position="15"/>
    </location>
</feature>
<evidence type="ECO:0000256" key="1">
    <source>
        <dbReference type="SAM" id="MobiDB-lite"/>
    </source>
</evidence>
<feature type="region of interest" description="Disordered" evidence="1">
    <location>
        <begin position="1"/>
        <end position="112"/>
    </location>
</feature>
<feature type="compositionally biased region" description="Low complexity" evidence="1">
    <location>
        <begin position="38"/>
        <end position="51"/>
    </location>
</feature>